<dbReference type="Pfam" id="PF00593">
    <property type="entry name" value="TonB_dep_Rec_b-barrel"/>
    <property type="match status" value="1"/>
</dbReference>
<evidence type="ECO:0000256" key="7">
    <source>
        <dbReference type="ARBA" id="ARBA00023136"/>
    </source>
</evidence>
<keyword evidence="5" id="KW-0732">Signal</keyword>
<reference evidence="15" key="1">
    <citation type="submission" date="2023-07" db="EMBL/GenBank/DDBJ databases">
        <authorList>
            <person name="Yue Y."/>
        </authorList>
    </citation>
    <scope>NUCLEOTIDE SEQUENCE [LARGE SCALE GENOMIC DNA]</scope>
    <source>
        <strain evidence="15">D23</strain>
    </source>
</reference>
<gene>
    <name evidence="14" type="ORF">LBU54_02465</name>
</gene>
<accession>A0ABS7XN70</accession>
<keyword evidence="8 14" id="KW-0675">Receptor</keyword>
<evidence type="ECO:0000256" key="5">
    <source>
        <dbReference type="ARBA" id="ARBA00022729"/>
    </source>
</evidence>
<evidence type="ECO:0000313" key="14">
    <source>
        <dbReference type="EMBL" id="MCA0131431.1"/>
    </source>
</evidence>
<dbReference type="EMBL" id="JAIUJR010000001">
    <property type="protein sequence ID" value="MCA0131431.1"/>
    <property type="molecule type" value="Genomic_DNA"/>
</dbReference>
<dbReference type="Pfam" id="PF07715">
    <property type="entry name" value="Plug"/>
    <property type="match status" value="1"/>
</dbReference>
<dbReference type="InterPro" id="IPR039426">
    <property type="entry name" value="TonB-dep_rcpt-like"/>
</dbReference>
<evidence type="ECO:0000256" key="11">
    <source>
        <dbReference type="RuleBase" id="RU003357"/>
    </source>
</evidence>
<evidence type="ECO:0000256" key="4">
    <source>
        <dbReference type="ARBA" id="ARBA00022692"/>
    </source>
</evidence>
<dbReference type="PANTHER" id="PTHR30069">
    <property type="entry name" value="TONB-DEPENDENT OUTER MEMBRANE RECEPTOR"/>
    <property type="match status" value="1"/>
</dbReference>
<comment type="subcellular location">
    <subcellularLocation>
        <location evidence="1 10">Cell outer membrane</location>
        <topology evidence="1 10">Multi-pass membrane protein</topology>
    </subcellularLocation>
</comment>
<dbReference type="InterPro" id="IPR036942">
    <property type="entry name" value="Beta-barrel_TonB_sf"/>
</dbReference>
<keyword evidence="3 10" id="KW-1134">Transmembrane beta strand</keyword>
<evidence type="ECO:0000256" key="6">
    <source>
        <dbReference type="ARBA" id="ARBA00023077"/>
    </source>
</evidence>
<evidence type="ECO:0000256" key="3">
    <source>
        <dbReference type="ARBA" id="ARBA00022452"/>
    </source>
</evidence>
<dbReference type="InterPro" id="IPR012910">
    <property type="entry name" value="Plug_dom"/>
</dbReference>
<keyword evidence="9 10" id="KW-0998">Cell outer membrane</keyword>
<comment type="similarity">
    <text evidence="10 11">Belongs to the TonB-dependent receptor family.</text>
</comment>
<dbReference type="Proteomes" id="UP001198901">
    <property type="component" value="Unassembled WGS sequence"/>
</dbReference>
<dbReference type="RefSeq" id="WP_224525256.1">
    <property type="nucleotide sequence ID" value="NZ_JAIUJR010000001.1"/>
</dbReference>
<organism evidence="14 15">
    <name type="scientific">Winogradskyella alexanderae</name>
    <dbReference type="NCBI Taxonomy" id="2877123"/>
    <lineage>
        <taxon>Bacteria</taxon>
        <taxon>Pseudomonadati</taxon>
        <taxon>Bacteroidota</taxon>
        <taxon>Flavobacteriia</taxon>
        <taxon>Flavobacteriales</taxon>
        <taxon>Flavobacteriaceae</taxon>
        <taxon>Winogradskyella</taxon>
    </lineage>
</organism>
<evidence type="ECO:0000256" key="8">
    <source>
        <dbReference type="ARBA" id="ARBA00023170"/>
    </source>
</evidence>
<name>A0ABS7XN70_9FLAO</name>
<evidence type="ECO:0000256" key="1">
    <source>
        <dbReference type="ARBA" id="ARBA00004571"/>
    </source>
</evidence>
<sequence length="805" mass="90959">MKYFYYTILFIVFILQPIGAQTITVIEESTNEPIPGVALYNLKKKKSLVTDLNGKVSIGIFDDNEVIFFQNFLYNKRQLLKSDIIKNGYVVVLTPKVEDLNEIVLSATKFEQKKTEIPQTIKSIGAEEIAFDNPQTSADLLDNTGNIFIQKSQLGGGSPMIRGFSTNRLLITIDGVRMNNAIFRGGNVQNVISIDPLSIKNTEVTLGAGSVVYGSDAIGGVMSFYTKKPQLSYKEQSYITGSSLLRYASANNENTGHFDFNIGFKKWAFLTNVSFTDFDDLRMGRHGPEEYLRNQFVIRRNGEDIIVQNEEPLIQKPTGYSQVNVMQKVRYEPSDNLNFDFGLYFTSTSDYPRYDRLLRPSSDGLRSAEWNYGPQQWFMTNFQITKTSSSSNLYDKIQTTLAYQNFKESRIVRSFQSPLRETREENVNAISFNLDLEKALSGKTSLFYGAEYLFNHVGSTGIERDLDENTNVPTLTRYPDGSTWQSAATYASLKYKPNTKFVFQTGLRFNHVLAKANFTENNVFLNLPFENAEVNTGALTGTAGITWSPSKMIQWKLNASTAFRAPNIDDIGKVFDSEPGSVVVPNNNLQAEYAYGGELGLKLNFNDNVVLDLATYYTFLDNALIRRDSNINGESEIIYDGELSNVQAIKNASKAWIYGLEAGIVINFNDYLKLRSQYNIIGGTEDNDGIEVPVRHVAPNFGRTHLVWENDKLQVDGFLVYNSTLSFNQLAPSEFSKDYLYATDENGNPYSPSWYTLNVRTQFRWNDKMNLTASLENITDQRYRPYSSGIAAPGRNLILGIRYLF</sequence>
<comment type="caution">
    <text evidence="14">The sequence shown here is derived from an EMBL/GenBank/DDBJ whole genome shotgun (WGS) entry which is preliminary data.</text>
</comment>
<dbReference type="Gene3D" id="2.170.130.10">
    <property type="entry name" value="TonB-dependent receptor, plug domain"/>
    <property type="match status" value="1"/>
</dbReference>
<feature type="domain" description="TonB-dependent receptor-like beta-barrel" evidence="12">
    <location>
        <begin position="334"/>
        <end position="778"/>
    </location>
</feature>
<feature type="domain" description="TonB-dependent receptor plug" evidence="13">
    <location>
        <begin position="114"/>
        <end position="221"/>
    </location>
</feature>
<evidence type="ECO:0000256" key="2">
    <source>
        <dbReference type="ARBA" id="ARBA00022448"/>
    </source>
</evidence>
<dbReference type="PROSITE" id="PS01156">
    <property type="entry name" value="TONB_DEPENDENT_REC_2"/>
    <property type="match status" value="1"/>
</dbReference>
<protein>
    <submittedName>
        <fullName evidence="14">TonB-dependent receptor</fullName>
    </submittedName>
</protein>
<evidence type="ECO:0000256" key="10">
    <source>
        <dbReference type="PROSITE-ProRule" id="PRU01360"/>
    </source>
</evidence>
<keyword evidence="15" id="KW-1185">Reference proteome</keyword>
<dbReference type="SUPFAM" id="SSF56935">
    <property type="entry name" value="Porins"/>
    <property type="match status" value="1"/>
</dbReference>
<evidence type="ECO:0000256" key="9">
    <source>
        <dbReference type="ARBA" id="ARBA00023237"/>
    </source>
</evidence>
<dbReference type="InterPro" id="IPR000531">
    <property type="entry name" value="Beta-barrel_TonB"/>
</dbReference>
<dbReference type="PANTHER" id="PTHR30069:SF29">
    <property type="entry name" value="HEMOGLOBIN AND HEMOGLOBIN-HAPTOGLOBIN-BINDING PROTEIN 1-RELATED"/>
    <property type="match status" value="1"/>
</dbReference>
<dbReference type="PROSITE" id="PS52016">
    <property type="entry name" value="TONB_DEPENDENT_REC_3"/>
    <property type="match status" value="1"/>
</dbReference>
<keyword evidence="4 10" id="KW-0812">Transmembrane</keyword>
<dbReference type="Gene3D" id="2.40.170.20">
    <property type="entry name" value="TonB-dependent receptor, beta-barrel domain"/>
    <property type="match status" value="1"/>
</dbReference>
<evidence type="ECO:0000259" key="12">
    <source>
        <dbReference type="Pfam" id="PF00593"/>
    </source>
</evidence>
<evidence type="ECO:0000313" key="15">
    <source>
        <dbReference type="Proteomes" id="UP001198901"/>
    </source>
</evidence>
<evidence type="ECO:0000259" key="13">
    <source>
        <dbReference type="Pfam" id="PF07715"/>
    </source>
</evidence>
<keyword evidence="7 10" id="KW-0472">Membrane</keyword>
<keyword evidence="6 11" id="KW-0798">TonB box</keyword>
<proteinExistence type="inferred from homology"/>
<dbReference type="InterPro" id="IPR037066">
    <property type="entry name" value="Plug_dom_sf"/>
</dbReference>
<dbReference type="InterPro" id="IPR010917">
    <property type="entry name" value="TonB_rcpt_CS"/>
</dbReference>
<keyword evidence="2 10" id="KW-0813">Transport</keyword>